<dbReference type="Proteomes" id="UP001500420">
    <property type="component" value="Unassembled WGS sequence"/>
</dbReference>
<dbReference type="InterPro" id="IPR058432">
    <property type="entry name" value="DUF8119"/>
</dbReference>
<protein>
    <recommendedName>
        <fullName evidence="2">DUF8119 domain-containing protein</fullName>
    </recommendedName>
</protein>
<sequence>MRRSNGGVIEREIGAWAMSQLDRIAEYFDENRWEVLTDLAFAIAWVTIVSILFDLVDGPQWAYYLFMFSGVLAYYLLYGMSEAAIEGEQEE</sequence>
<keyword evidence="1" id="KW-1133">Transmembrane helix</keyword>
<keyword evidence="1" id="KW-0472">Membrane</keyword>
<dbReference type="Pfam" id="PF26436">
    <property type="entry name" value="DUF8119"/>
    <property type="match status" value="1"/>
</dbReference>
<evidence type="ECO:0000313" key="4">
    <source>
        <dbReference type="Proteomes" id="UP001500420"/>
    </source>
</evidence>
<organism evidence="3 4">
    <name type="scientific">Natronoarchaeum mannanilyticum</name>
    <dbReference type="NCBI Taxonomy" id="926360"/>
    <lineage>
        <taxon>Archaea</taxon>
        <taxon>Methanobacteriati</taxon>
        <taxon>Methanobacteriota</taxon>
        <taxon>Stenosarchaea group</taxon>
        <taxon>Halobacteria</taxon>
        <taxon>Halobacteriales</taxon>
        <taxon>Natronoarchaeaceae</taxon>
    </lineage>
</organism>
<dbReference type="EMBL" id="BAAADV010000007">
    <property type="protein sequence ID" value="GAA0681153.1"/>
    <property type="molecule type" value="Genomic_DNA"/>
</dbReference>
<keyword evidence="4" id="KW-1185">Reference proteome</keyword>
<proteinExistence type="predicted"/>
<feature type="transmembrane region" description="Helical" evidence="1">
    <location>
        <begin position="61"/>
        <end position="78"/>
    </location>
</feature>
<comment type="caution">
    <text evidence="3">The sequence shown here is derived from an EMBL/GenBank/DDBJ whole genome shotgun (WGS) entry which is preliminary data.</text>
</comment>
<gene>
    <name evidence="3" type="ORF">GCM10009020_32710</name>
</gene>
<feature type="domain" description="DUF8119" evidence="2">
    <location>
        <begin position="18"/>
        <end position="85"/>
    </location>
</feature>
<keyword evidence="1" id="KW-0812">Transmembrane</keyword>
<dbReference type="AlphaFoldDB" id="A0AAV3TE92"/>
<evidence type="ECO:0000259" key="2">
    <source>
        <dbReference type="Pfam" id="PF26436"/>
    </source>
</evidence>
<accession>A0AAV3TE92</accession>
<feature type="transmembrane region" description="Helical" evidence="1">
    <location>
        <begin position="35"/>
        <end position="55"/>
    </location>
</feature>
<name>A0AAV3TE92_9EURY</name>
<reference evidence="3 4" key="1">
    <citation type="journal article" date="2019" name="Int. J. Syst. Evol. Microbiol.">
        <title>The Global Catalogue of Microorganisms (GCM) 10K type strain sequencing project: providing services to taxonomists for standard genome sequencing and annotation.</title>
        <authorList>
            <consortium name="The Broad Institute Genomics Platform"/>
            <consortium name="The Broad Institute Genome Sequencing Center for Infectious Disease"/>
            <person name="Wu L."/>
            <person name="Ma J."/>
        </authorList>
    </citation>
    <scope>NUCLEOTIDE SEQUENCE [LARGE SCALE GENOMIC DNA]</scope>
    <source>
        <strain evidence="3 4">JCM 16328</strain>
    </source>
</reference>
<evidence type="ECO:0000313" key="3">
    <source>
        <dbReference type="EMBL" id="GAA0681153.1"/>
    </source>
</evidence>
<evidence type="ECO:0000256" key="1">
    <source>
        <dbReference type="SAM" id="Phobius"/>
    </source>
</evidence>